<evidence type="ECO:0000313" key="3">
    <source>
        <dbReference type="Proteomes" id="UP000327191"/>
    </source>
</evidence>
<reference evidence="2 3" key="1">
    <citation type="submission" date="2019-09" db="EMBL/GenBank/DDBJ databases">
        <authorList>
            <person name="Chandra G."/>
            <person name="Truman W A."/>
        </authorList>
    </citation>
    <scope>NUCLEOTIDE SEQUENCE [LARGE SCALE GENOMIC DNA]</scope>
    <source>
        <strain evidence="2">PS938</strain>
    </source>
</reference>
<evidence type="ECO:0000313" key="2">
    <source>
        <dbReference type="EMBL" id="VVP87891.1"/>
    </source>
</evidence>
<keyword evidence="1" id="KW-0812">Transmembrane</keyword>
<keyword evidence="1" id="KW-1133">Transmembrane helix</keyword>
<feature type="transmembrane region" description="Helical" evidence="1">
    <location>
        <begin position="7"/>
        <end position="25"/>
    </location>
</feature>
<dbReference type="RefSeq" id="WP_150672261.1">
    <property type="nucleotide sequence ID" value="NZ_CABVJE010000004.1"/>
</dbReference>
<protein>
    <recommendedName>
        <fullName evidence="4">Transmembrane protein</fullName>
    </recommendedName>
</protein>
<evidence type="ECO:0000256" key="1">
    <source>
        <dbReference type="SAM" id="Phobius"/>
    </source>
</evidence>
<gene>
    <name evidence="2" type="ORF">PS938_01309</name>
</gene>
<dbReference type="EMBL" id="CABVJE010000004">
    <property type="protein sequence ID" value="VVP87891.1"/>
    <property type="molecule type" value="Genomic_DNA"/>
</dbReference>
<proteinExistence type="predicted"/>
<name>A0A5E7SM89_PSEFL</name>
<feature type="transmembrane region" description="Helical" evidence="1">
    <location>
        <begin position="90"/>
        <end position="112"/>
    </location>
</feature>
<sequence length="128" mass="14544">MSKPAKIFFLGVFVSLIVLAVGYALDKREQSALDTLVVKCKNLVREAPNGPLQEWQKSPLVCEPTELMYANDLIGIQKDIAQSYWKRGDYFLWSQLLAVLLLGVLTLPYAWYSLLRRVRELVKAITGK</sequence>
<organism evidence="2 3">
    <name type="scientific">Pseudomonas fluorescens</name>
    <dbReference type="NCBI Taxonomy" id="294"/>
    <lineage>
        <taxon>Bacteria</taxon>
        <taxon>Pseudomonadati</taxon>
        <taxon>Pseudomonadota</taxon>
        <taxon>Gammaproteobacteria</taxon>
        <taxon>Pseudomonadales</taxon>
        <taxon>Pseudomonadaceae</taxon>
        <taxon>Pseudomonas</taxon>
    </lineage>
</organism>
<evidence type="ECO:0008006" key="4">
    <source>
        <dbReference type="Google" id="ProtNLM"/>
    </source>
</evidence>
<dbReference type="Proteomes" id="UP000327191">
    <property type="component" value="Unassembled WGS sequence"/>
</dbReference>
<accession>A0A5E7SM89</accession>
<dbReference type="AlphaFoldDB" id="A0A5E7SM89"/>
<keyword evidence="1" id="KW-0472">Membrane</keyword>